<evidence type="ECO:0000256" key="3">
    <source>
        <dbReference type="ARBA" id="ARBA00022475"/>
    </source>
</evidence>
<keyword evidence="3 9" id="KW-1003">Cell membrane</keyword>
<organism evidence="11 12">
    <name type="scientific">Basfia succiniciproducens</name>
    <dbReference type="NCBI Taxonomy" id="653940"/>
    <lineage>
        <taxon>Bacteria</taxon>
        <taxon>Pseudomonadati</taxon>
        <taxon>Pseudomonadota</taxon>
        <taxon>Gammaproteobacteria</taxon>
        <taxon>Pasteurellales</taxon>
        <taxon>Pasteurellaceae</taxon>
        <taxon>Basfia</taxon>
    </lineage>
</organism>
<evidence type="ECO:0000256" key="1">
    <source>
        <dbReference type="ARBA" id="ARBA00004651"/>
    </source>
</evidence>
<feature type="transmembrane region" description="Helical" evidence="9">
    <location>
        <begin position="209"/>
        <end position="232"/>
    </location>
</feature>
<feature type="transmembrane region" description="Helical" evidence="9">
    <location>
        <begin position="300"/>
        <end position="321"/>
    </location>
</feature>
<keyword evidence="6 9" id="KW-0812">Transmembrane</keyword>
<dbReference type="EMBL" id="FMUQ01000008">
    <property type="protein sequence ID" value="SCY03364.1"/>
    <property type="molecule type" value="Genomic_DNA"/>
</dbReference>
<dbReference type="Gene3D" id="1.20.1250.20">
    <property type="entry name" value="MFS general substrate transporter like domains"/>
    <property type="match status" value="1"/>
</dbReference>
<dbReference type="CDD" id="cd17324">
    <property type="entry name" value="MFS_NepI_like"/>
    <property type="match status" value="1"/>
</dbReference>
<evidence type="ECO:0000256" key="5">
    <source>
        <dbReference type="ARBA" id="ARBA00022597"/>
    </source>
</evidence>
<comment type="subcellular location">
    <subcellularLocation>
        <location evidence="1 9">Cell membrane</location>
        <topology evidence="1 9">Multi-pass membrane protein</topology>
    </subcellularLocation>
</comment>
<protein>
    <recommendedName>
        <fullName evidence="9">Probable sugar efflux transporter</fullName>
    </recommendedName>
</protein>
<dbReference type="PANTHER" id="PTHR43124:SF4">
    <property type="entry name" value="SUGAR EFFLUX TRANSPORTER"/>
    <property type="match status" value="1"/>
</dbReference>
<comment type="caution">
    <text evidence="11">The sequence shown here is derived from an EMBL/GenBank/DDBJ whole genome shotgun (WGS) entry which is preliminary data.</text>
</comment>
<feature type="transmembrane region" description="Helical" evidence="9">
    <location>
        <begin position="333"/>
        <end position="353"/>
    </location>
</feature>
<feature type="transmembrane region" description="Helical" evidence="9">
    <location>
        <begin position="166"/>
        <end position="188"/>
    </location>
</feature>
<sequence length="397" mass="43097">MLNRKLVNRVEYFRVIVMAFAAFVFNTTEFVPVALLSDIADSFQMPVSNTGLMITIYAWIVSLCSLPCMLMTAKLERRRLLISLFILFIASHILSAFAWNYEVLLIARAGVALTHSIFWSITAALTIRIAPKNKKTQALGLLALGSSLAMVLGLPLGRIIGQAFGWRTTFTLIGVFAALILILIVRLLPKIPSQNAGSLKSLPVLARRPMLITLYIFTILVISAHFTAYSYIEPFMIQISRVSANTATAVLLIFGVSGVFASVLFSRLYRIAPIKFLLSSVAILTLALICLYGVSGISGAIFALVFIWGVAISALSLAMQMKVLQLAPDATDVATAIYSGIYNIGIGGGALIGNQVMQHLGLANIGYVGAVLGAVSIIWFILMFLKFSRVPLNIVNQ</sequence>
<keyword evidence="12" id="KW-1185">Reference proteome</keyword>
<keyword evidence="5 9" id="KW-0762">Sugar transport</keyword>
<feature type="transmembrane region" description="Helical" evidence="9">
    <location>
        <begin position="244"/>
        <end position="264"/>
    </location>
</feature>
<evidence type="ECO:0000313" key="11">
    <source>
        <dbReference type="EMBL" id="SCY03364.1"/>
    </source>
</evidence>
<dbReference type="NCBIfam" id="NF002921">
    <property type="entry name" value="PRK03545.1"/>
    <property type="match status" value="1"/>
</dbReference>
<evidence type="ECO:0000313" key="12">
    <source>
        <dbReference type="Proteomes" id="UP000199588"/>
    </source>
</evidence>
<evidence type="ECO:0000256" key="9">
    <source>
        <dbReference type="HAMAP-Rule" id="MF_00517"/>
    </source>
</evidence>
<comment type="similarity">
    <text evidence="9">Belongs to the major facilitator superfamily. SotB (TC 2.A.1.2) family.</text>
</comment>
<evidence type="ECO:0000256" key="4">
    <source>
        <dbReference type="ARBA" id="ARBA00022519"/>
    </source>
</evidence>
<dbReference type="InterPro" id="IPR050189">
    <property type="entry name" value="MFS_Efflux_Transporters"/>
</dbReference>
<keyword evidence="2 9" id="KW-0813">Transport</keyword>
<evidence type="ECO:0000256" key="8">
    <source>
        <dbReference type="ARBA" id="ARBA00023136"/>
    </source>
</evidence>
<dbReference type="InterPro" id="IPR011701">
    <property type="entry name" value="MFS"/>
</dbReference>
<dbReference type="InterPro" id="IPR023495">
    <property type="entry name" value="Sugar_effux_transptr_put"/>
</dbReference>
<feature type="domain" description="Major facilitator superfamily (MFS) profile" evidence="10">
    <location>
        <begin position="14"/>
        <end position="391"/>
    </location>
</feature>
<keyword evidence="4" id="KW-0997">Cell inner membrane</keyword>
<feature type="transmembrane region" description="Helical" evidence="9">
    <location>
        <begin position="105"/>
        <end position="127"/>
    </location>
</feature>
<dbReference type="Pfam" id="PF07690">
    <property type="entry name" value="MFS_1"/>
    <property type="match status" value="1"/>
</dbReference>
<dbReference type="Proteomes" id="UP000199588">
    <property type="component" value="Unassembled WGS sequence"/>
</dbReference>
<reference evidence="11 12" key="1">
    <citation type="submission" date="2016-10" db="EMBL/GenBank/DDBJ databases">
        <authorList>
            <person name="Varghese N."/>
            <person name="Submissions S."/>
        </authorList>
    </citation>
    <scope>NUCLEOTIDE SEQUENCE [LARGE SCALE GENOMIC DNA]</scope>
    <source>
        <strain evidence="11 12">DSM 22022</strain>
    </source>
</reference>
<evidence type="ECO:0000256" key="2">
    <source>
        <dbReference type="ARBA" id="ARBA00022448"/>
    </source>
</evidence>
<dbReference type="RefSeq" id="WP_090655251.1">
    <property type="nucleotide sequence ID" value="NZ_CP015031.1"/>
</dbReference>
<feature type="transmembrane region" description="Helical" evidence="9">
    <location>
        <begin position="80"/>
        <end position="99"/>
    </location>
</feature>
<dbReference type="InterPro" id="IPR036259">
    <property type="entry name" value="MFS_trans_sf"/>
</dbReference>
<dbReference type="InterPro" id="IPR020846">
    <property type="entry name" value="MFS_dom"/>
</dbReference>
<evidence type="ECO:0000256" key="6">
    <source>
        <dbReference type="ARBA" id="ARBA00022692"/>
    </source>
</evidence>
<dbReference type="PROSITE" id="PS50850">
    <property type="entry name" value="MFS"/>
    <property type="match status" value="1"/>
</dbReference>
<proteinExistence type="inferred from homology"/>
<dbReference type="HAMAP" id="MF_00517">
    <property type="entry name" value="MFS_SotB"/>
    <property type="match status" value="1"/>
</dbReference>
<feature type="transmembrane region" description="Helical" evidence="9">
    <location>
        <begin position="12"/>
        <end position="36"/>
    </location>
</feature>
<feature type="transmembrane region" description="Helical" evidence="9">
    <location>
        <begin position="365"/>
        <end position="385"/>
    </location>
</feature>
<keyword evidence="8 9" id="KW-0472">Membrane</keyword>
<dbReference type="PANTHER" id="PTHR43124">
    <property type="entry name" value="PURINE EFFLUX PUMP PBUE"/>
    <property type="match status" value="1"/>
</dbReference>
<dbReference type="SUPFAM" id="SSF103473">
    <property type="entry name" value="MFS general substrate transporter"/>
    <property type="match status" value="1"/>
</dbReference>
<feature type="transmembrane region" description="Helical" evidence="9">
    <location>
        <begin position="139"/>
        <end position="160"/>
    </location>
</feature>
<keyword evidence="7 9" id="KW-1133">Transmembrane helix</keyword>
<feature type="transmembrane region" description="Helical" evidence="9">
    <location>
        <begin position="56"/>
        <end position="73"/>
    </location>
</feature>
<feature type="transmembrane region" description="Helical" evidence="9">
    <location>
        <begin position="276"/>
        <end position="294"/>
    </location>
</feature>
<name>A0A1G5CLZ0_9PAST</name>
<gene>
    <name evidence="9" type="primary">sotB</name>
    <name evidence="11" type="ORF">SAMN02910354_01243</name>
</gene>
<comment type="function">
    <text evidence="9">Involved in the efflux of sugars. The physiological role may be the reduction of the intracellular concentration of toxic sugars or sugar metabolites.</text>
</comment>
<evidence type="ECO:0000259" key="10">
    <source>
        <dbReference type="PROSITE" id="PS50850"/>
    </source>
</evidence>
<accession>A0A1G5CLZ0</accession>
<evidence type="ECO:0000256" key="7">
    <source>
        <dbReference type="ARBA" id="ARBA00022989"/>
    </source>
</evidence>